<gene>
    <name evidence="3" type="ORF">Ciccas_001541</name>
</gene>
<dbReference type="EMBL" id="JBJKFK010000102">
    <property type="protein sequence ID" value="KAL3319789.1"/>
    <property type="molecule type" value="Genomic_DNA"/>
</dbReference>
<sequence>MRLVKPTGLLFFTLLSFFAFGSSAVGFAIQGRPYQPYLRPKEMRRNKVLRENIYQNLPEPPDSSAIWIPEVRNRGPPSSRNQMTRHHKTQASQESAPQIMLNDWTVEAFDDYYIEDGDPFDPDRPTCESAKLGKAR</sequence>
<keyword evidence="4" id="KW-1185">Reference proteome</keyword>
<dbReference type="Proteomes" id="UP001626550">
    <property type="component" value="Unassembled WGS sequence"/>
</dbReference>
<feature type="signal peptide" evidence="2">
    <location>
        <begin position="1"/>
        <end position="24"/>
    </location>
</feature>
<name>A0ABD2QJW4_9PLAT</name>
<dbReference type="AlphaFoldDB" id="A0ABD2QJW4"/>
<organism evidence="3 4">
    <name type="scientific">Cichlidogyrus casuarinus</name>
    <dbReference type="NCBI Taxonomy" id="1844966"/>
    <lineage>
        <taxon>Eukaryota</taxon>
        <taxon>Metazoa</taxon>
        <taxon>Spiralia</taxon>
        <taxon>Lophotrochozoa</taxon>
        <taxon>Platyhelminthes</taxon>
        <taxon>Monogenea</taxon>
        <taxon>Monopisthocotylea</taxon>
        <taxon>Dactylogyridea</taxon>
        <taxon>Ancyrocephalidae</taxon>
        <taxon>Cichlidogyrus</taxon>
    </lineage>
</organism>
<feature type="chain" id="PRO_5044811062" evidence="2">
    <location>
        <begin position="25"/>
        <end position="136"/>
    </location>
</feature>
<evidence type="ECO:0000256" key="2">
    <source>
        <dbReference type="SAM" id="SignalP"/>
    </source>
</evidence>
<evidence type="ECO:0000313" key="4">
    <source>
        <dbReference type="Proteomes" id="UP001626550"/>
    </source>
</evidence>
<evidence type="ECO:0000313" key="3">
    <source>
        <dbReference type="EMBL" id="KAL3319789.1"/>
    </source>
</evidence>
<protein>
    <submittedName>
        <fullName evidence="3">Uncharacterized protein</fullName>
    </submittedName>
</protein>
<feature type="region of interest" description="Disordered" evidence="1">
    <location>
        <begin position="115"/>
        <end position="136"/>
    </location>
</feature>
<proteinExistence type="predicted"/>
<feature type="region of interest" description="Disordered" evidence="1">
    <location>
        <begin position="65"/>
        <end position="97"/>
    </location>
</feature>
<comment type="caution">
    <text evidence="3">The sequence shown here is derived from an EMBL/GenBank/DDBJ whole genome shotgun (WGS) entry which is preliminary data.</text>
</comment>
<evidence type="ECO:0000256" key="1">
    <source>
        <dbReference type="SAM" id="MobiDB-lite"/>
    </source>
</evidence>
<accession>A0ABD2QJW4</accession>
<keyword evidence="2" id="KW-0732">Signal</keyword>
<reference evidence="3 4" key="1">
    <citation type="submission" date="2024-11" db="EMBL/GenBank/DDBJ databases">
        <title>Adaptive evolution of stress response genes in parasites aligns with host niche diversity.</title>
        <authorList>
            <person name="Hahn C."/>
            <person name="Resl P."/>
        </authorList>
    </citation>
    <scope>NUCLEOTIDE SEQUENCE [LARGE SCALE GENOMIC DNA]</scope>
    <source>
        <strain evidence="3">EGGRZ-B1_66</strain>
        <tissue evidence="3">Body</tissue>
    </source>
</reference>